<proteinExistence type="predicted"/>
<gene>
    <name evidence="1" type="ORF">F383_35100</name>
</gene>
<dbReference type="EMBL" id="JRRC01488134">
    <property type="protein sequence ID" value="KHG08068.1"/>
    <property type="molecule type" value="Genomic_DNA"/>
</dbReference>
<keyword evidence="2" id="KW-1185">Reference proteome</keyword>
<accession>A0A0B0N0Z9</accession>
<protein>
    <submittedName>
        <fullName evidence="1">Uncharacterized protein</fullName>
    </submittedName>
</protein>
<name>A0A0B0N0Z9_GOSAR</name>
<organism evidence="1 2">
    <name type="scientific">Gossypium arboreum</name>
    <name type="common">Tree cotton</name>
    <name type="synonym">Gossypium nanking</name>
    <dbReference type="NCBI Taxonomy" id="29729"/>
    <lineage>
        <taxon>Eukaryota</taxon>
        <taxon>Viridiplantae</taxon>
        <taxon>Streptophyta</taxon>
        <taxon>Embryophyta</taxon>
        <taxon>Tracheophyta</taxon>
        <taxon>Spermatophyta</taxon>
        <taxon>Magnoliopsida</taxon>
        <taxon>eudicotyledons</taxon>
        <taxon>Gunneridae</taxon>
        <taxon>Pentapetalae</taxon>
        <taxon>rosids</taxon>
        <taxon>malvids</taxon>
        <taxon>Malvales</taxon>
        <taxon>Malvaceae</taxon>
        <taxon>Malvoideae</taxon>
        <taxon>Gossypium</taxon>
    </lineage>
</organism>
<sequence>MDRPNYHQVTQVIISSTHSHKPYILRQDYQSRLNPRI</sequence>
<evidence type="ECO:0000313" key="2">
    <source>
        <dbReference type="Proteomes" id="UP000032142"/>
    </source>
</evidence>
<comment type="caution">
    <text evidence="1">The sequence shown here is derived from an EMBL/GenBank/DDBJ whole genome shotgun (WGS) entry which is preliminary data.</text>
</comment>
<dbReference type="AlphaFoldDB" id="A0A0B0N0Z9"/>
<dbReference type="Proteomes" id="UP000032142">
    <property type="component" value="Unassembled WGS sequence"/>
</dbReference>
<reference evidence="2" key="1">
    <citation type="submission" date="2014-09" db="EMBL/GenBank/DDBJ databases">
        <authorList>
            <person name="Mudge J."/>
            <person name="Ramaraj T."/>
            <person name="Lindquist I.E."/>
            <person name="Bharti A.K."/>
            <person name="Sundararajan A."/>
            <person name="Cameron C.T."/>
            <person name="Woodward J.E."/>
            <person name="May G.D."/>
            <person name="Brubaker C."/>
            <person name="Broadhvest J."/>
            <person name="Wilkins T.A."/>
        </authorList>
    </citation>
    <scope>NUCLEOTIDE SEQUENCE</scope>
    <source>
        <strain evidence="2">cv. AKA8401</strain>
    </source>
</reference>
<evidence type="ECO:0000313" key="1">
    <source>
        <dbReference type="EMBL" id="KHG08068.1"/>
    </source>
</evidence>